<dbReference type="Proteomes" id="UP000266906">
    <property type="component" value="Unassembled WGS sequence"/>
</dbReference>
<evidence type="ECO:0000313" key="3">
    <source>
        <dbReference type="EMBL" id="RPE28778.1"/>
    </source>
</evidence>
<proteinExistence type="predicted"/>
<accession>A0A3N4R5U6</accession>
<dbReference type="Proteomes" id="UP000267408">
    <property type="component" value="Unassembled WGS sequence"/>
</dbReference>
<evidence type="ECO:0000313" key="4">
    <source>
        <dbReference type="Proteomes" id="UP000266906"/>
    </source>
</evidence>
<keyword evidence="4" id="KW-1185">Reference proteome</keyword>
<name>A0A3N4R5U6_9ACTN</name>
<dbReference type="OrthoDB" id="3537879at2"/>
<dbReference type="EMBL" id="RJVJ01000002">
    <property type="protein sequence ID" value="ROR37801.1"/>
    <property type="molecule type" value="Genomic_DNA"/>
</dbReference>
<reference evidence="4 5" key="1">
    <citation type="submission" date="2018-11" db="EMBL/GenBank/DDBJ databases">
        <title>Sequencing the genomes of 1000 actinobacteria strains.</title>
        <authorList>
            <person name="Klenk H.-P."/>
        </authorList>
    </citation>
    <scope>NUCLEOTIDE SEQUENCE [LARGE SCALE GENOMIC DNA]</scope>
    <source>
        <strain evidence="2 5">DSM 44780</strain>
        <strain evidence="3 4">DSM 44781</strain>
    </source>
</reference>
<sequence length="189" mass="20823">MDLQTDYFRAEDEAAVRKVMASGTRPAAEAFESVRARGIDPTVVLPRLVAALREESDSAQAQAQAQSPVQTPDLAPAPTPAPAPVKDGPDRSVWPTGLEPWHEEGPGAAVDFEDPWMTGPWVVELTDETRDALAGIQRKRLPRLTSQWARTEEVKNVERIELMKLIHQLGVLARRAKQDGQHLYCALTA</sequence>
<evidence type="ECO:0000313" key="5">
    <source>
        <dbReference type="Proteomes" id="UP000267408"/>
    </source>
</evidence>
<gene>
    <name evidence="3" type="ORF">EDD38_5922</name>
    <name evidence="2" type="ORF">EDD39_5956</name>
</gene>
<accession>A0A8G1X920</accession>
<dbReference type="AlphaFoldDB" id="A0A3N4R5U6"/>
<comment type="caution">
    <text evidence="3">The sequence shown here is derived from an EMBL/GenBank/DDBJ whole genome shotgun (WGS) entry which is preliminary data.</text>
</comment>
<evidence type="ECO:0000256" key="1">
    <source>
        <dbReference type="SAM" id="MobiDB-lite"/>
    </source>
</evidence>
<feature type="region of interest" description="Disordered" evidence="1">
    <location>
        <begin position="55"/>
        <end position="95"/>
    </location>
</feature>
<organism evidence="3 4">
    <name type="scientific">Kitasatospora cineracea</name>
    <dbReference type="NCBI Taxonomy" id="88074"/>
    <lineage>
        <taxon>Bacteria</taxon>
        <taxon>Bacillati</taxon>
        <taxon>Actinomycetota</taxon>
        <taxon>Actinomycetes</taxon>
        <taxon>Kitasatosporales</taxon>
        <taxon>Streptomycetaceae</taxon>
        <taxon>Kitasatospora</taxon>
    </lineage>
</organism>
<dbReference type="RefSeq" id="WP_123561956.1">
    <property type="nucleotide sequence ID" value="NZ_JBEYIY010000034.1"/>
</dbReference>
<evidence type="ECO:0000313" key="2">
    <source>
        <dbReference type="EMBL" id="ROR37801.1"/>
    </source>
</evidence>
<protein>
    <submittedName>
        <fullName evidence="3">Uncharacterized protein</fullName>
    </submittedName>
</protein>
<dbReference type="EMBL" id="RKQG01000002">
    <property type="protein sequence ID" value="RPE28778.1"/>
    <property type="molecule type" value="Genomic_DNA"/>
</dbReference>